<sequence length="48" mass="5451">MYRFFRPERPERKTIHLPSGEQEGNALFPASVLVRIFSSEGTRSPSAT</sequence>
<organism evidence="1 2">
    <name type="scientific">Spirodela intermedia</name>
    <name type="common">Intermediate duckweed</name>
    <dbReference type="NCBI Taxonomy" id="51605"/>
    <lineage>
        <taxon>Eukaryota</taxon>
        <taxon>Viridiplantae</taxon>
        <taxon>Streptophyta</taxon>
        <taxon>Embryophyta</taxon>
        <taxon>Tracheophyta</taxon>
        <taxon>Spermatophyta</taxon>
        <taxon>Magnoliopsida</taxon>
        <taxon>Liliopsida</taxon>
        <taxon>Araceae</taxon>
        <taxon>Lemnoideae</taxon>
        <taxon>Spirodela</taxon>
    </lineage>
</organism>
<name>A0A7I8JX84_SPIIN</name>
<protein>
    <submittedName>
        <fullName evidence="1">Uncharacterized protein</fullName>
    </submittedName>
</protein>
<proteinExistence type="predicted"/>
<evidence type="ECO:0000313" key="1">
    <source>
        <dbReference type="EMBL" id="CAA7388354.1"/>
    </source>
</evidence>
<dbReference type="OrthoDB" id="1947163at2759"/>
<accession>A0A7I8JX84</accession>
<gene>
    <name evidence="1" type="ORF">SI8410_01000595</name>
</gene>
<reference evidence="1" key="1">
    <citation type="submission" date="2020-02" db="EMBL/GenBank/DDBJ databases">
        <authorList>
            <person name="Scholz U."/>
            <person name="Mascher M."/>
            <person name="Fiebig A."/>
        </authorList>
    </citation>
    <scope>NUCLEOTIDE SEQUENCE</scope>
</reference>
<keyword evidence="2" id="KW-1185">Reference proteome</keyword>
<evidence type="ECO:0000313" key="2">
    <source>
        <dbReference type="Proteomes" id="UP000663760"/>
    </source>
</evidence>
<dbReference type="EMBL" id="LR746264">
    <property type="protein sequence ID" value="CAA7388354.1"/>
    <property type="molecule type" value="Genomic_DNA"/>
</dbReference>
<dbReference type="AlphaFoldDB" id="A0A7I8JX84"/>
<dbReference type="Proteomes" id="UP000663760">
    <property type="component" value="Chromosome 1"/>
</dbReference>